<dbReference type="Gene3D" id="2.60.40.1180">
    <property type="entry name" value="Golgi alpha-mannosidase II"/>
    <property type="match status" value="1"/>
</dbReference>
<dbReference type="GO" id="GO:0016798">
    <property type="term" value="F:hydrolase activity, acting on glycosyl bonds"/>
    <property type="evidence" value="ECO:0007669"/>
    <property type="project" value="UniProtKB-KW"/>
</dbReference>
<dbReference type="RefSeq" id="WP_169297333.1">
    <property type="nucleotide sequence ID" value="NZ_JABBNI010000014.1"/>
</dbReference>
<protein>
    <submittedName>
        <fullName evidence="4">Alpha-amylase</fullName>
    </submittedName>
</protein>
<dbReference type="Gene3D" id="3.20.20.80">
    <property type="entry name" value="Glycosidases"/>
    <property type="match status" value="1"/>
</dbReference>
<dbReference type="CDD" id="cd11353">
    <property type="entry name" value="AmyAc_euk_bac_CMD_like"/>
    <property type="match status" value="1"/>
</dbReference>
<dbReference type="InterPro" id="IPR006047">
    <property type="entry name" value="GH13_cat_dom"/>
</dbReference>
<evidence type="ECO:0000259" key="3">
    <source>
        <dbReference type="SMART" id="SM00642"/>
    </source>
</evidence>
<dbReference type="Pfam" id="PF00128">
    <property type="entry name" value="Alpha-amylase"/>
    <property type="match status" value="1"/>
</dbReference>
<accession>A0A7Y0EFV8</accession>
<dbReference type="AlphaFoldDB" id="A0A7Y0EFV8"/>
<dbReference type="SMART" id="SM00642">
    <property type="entry name" value="Aamy"/>
    <property type="match status" value="1"/>
</dbReference>
<keyword evidence="2" id="KW-0326">Glycosidase</keyword>
<dbReference type="PANTHER" id="PTHR10357">
    <property type="entry name" value="ALPHA-AMYLASE FAMILY MEMBER"/>
    <property type="match status" value="1"/>
</dbReference>
<gene>
    <name evidence="4" type="ORF">HBE96_08500</name>
</gene>
<keyword evidence="5" id="KW-1185">Reference proteome</keyword>
<feature type="domain" description="Glycosyl hydrolase family 13 catalytic" evidence="3">
    <location>
        <begin position="12"/>
        <end position="361"/>
    </location>
</feature>
<reference evidence="4 5" key="2">
    <citation type="submission" date="2020-06" db="EMBL/GenBank/DDBJ databases">
        <title>Complete Genome Sequence of Clostridium muelleri sp. nov. P21T, an Acid-Alcohol Producing Acetogen Isolated from Old Hay.</title>
        <authorList>
            <person name="Duncan K.E."/>
            <person name="Tanner R.S."/>
        </authorList>
    </citation>
    <scope>NUCLEOTIDE SEQUENCE [LARGE SCALE GENOMIC DNA]</scope>
    <source>
        <strain evidence="4 5">P21</strain>
    </source>
</reference>
<evidence type="ECO:0000256" key="2">
    <source>
        <dbReference type="ARBA" id="ARBA00023295"/>
    </source>
</evidence>
<dbReference type="SUPFAM" id="SSF51011">
    <property type="entry name" value="Glycosyl hydrolase domain"/>
    <property type="match status" value="1"/>
</dbReference>
<keyword evidence="1" id="KW-0378">Hydrolase</keyword>
<organism evidence="4 5">
    <name type="scientific">Clostridium muellerianum</name>
    <dbReference type="NCBI Taxonomy" id="2716538"/>
    <lineage>
        <taxon>Bacteria</taxon>
        <taxon>Bacillati</taxon>
        <taxon>Bacillota</taxon>
        <taxon>Clostridia</taxon>
        <taxon>Eubacteriales</taxon>
        <taxon>Clostridiaceae</taxon>
        <taxon>Clostridium</taxon>
    </lineage>
</organism>
<dbReference type="EMBL" id="JABBNI010000014">
    <property type="protein sequence ID" value="NMM62734.1"/>
    <property type="molecule type" value="Genomic_DNA"/>
</dbReference>
<reference evidence="4 5" key="1">
    <citation type="submission" date="2020-04" db="EMBL/GenBank/DDBJ databases">
        <authorList>
            <person name="Doyle D.A."/>
        </authorList>
    </citation>
    <scope>NUCLEOTIDE SEQUENCE [LARGE SCALE GENOMIC DNA]</scope>
    <source>
        <strain evidence="4 5">P21</strain>
    </source>
</reference>
<evidence type="ECO:0000256" key="1">
    <source>
        <dbReference type="ARBA" id="ARBA00022801"/>
    </source>
</evidence>
<proteinExistence type="predicted"/>
<dbReference type="InterPro" id="IPR017853">
    <property type="entry name" value="GH"/>
</dbReference>
<dbReference type="PANTHER" id="PTHR10357:SF210">
    <property type="entry name" value="MALTODEXTRIN GLUCOSIDASE"/>
    <property type="match status" value="1"/>
</dbReference>
<comment type="caution">
    <text evidence="4">The sequence shown here is derived from an EMBL/GenBank/DDBJ whole genome shotgun (WGS) entry which is preliminary data.</text>
</comment>
<dbReference type="Proteomes" id="UP000537131">
    <property type="component" value="Unassembled WGS sequence"/>
</dbReference>
<dbReference type="InterPro" id="IPR013780">
    <property type="entry name" value="Glyco_hydro_b"/>
</dbReference>
<sequence>MNSWVHEAIFYHIYPLGFCEAPFSNDSKIEIVNRIEKIEKWIPHLKSLGINAVYLGPIFESNTHGYDTTDYYKIDRRLGNDEDFKEVCMTLHKNGIKIVLDGVFNHVGRNFFAFKDVKKNKQNSKYCNWFSNINFNLENPYKDSFCYDTWEGHYELVKLNLKNPEVKEHIFKAICYWIKYFDIDGLRLDAANCLDIDFLKELSLYCKNKKHDFWLMGEIIHGDYNVWANKNMLDSITNYECYKGIYSSLNDKNYFEINYSLNRQFGDHGIYKNLNLYNFIDNHDVTRISSILNNPNHIYLAYALLFTMPGIPSIYYGSEYGITGKKEKNSDLSLRPSLNEIESKTLNRDIFNLVAKLSKIRISSPALKLGKYKEIIIRNEQIVFARICDTETILIALNLSDKKIASLEFSISNSINYLLDLFNNGEKNTIINGKALLNLEPYCIKILKAY</sequence>
<evidence type="ECO:0000313" key="4">
    <source>
        <dbReference type="EMBL" id="NMM62734.1"/>
    </source>
</evidence>
<evidence type="ECO:0000313" key="5">
    <source>
        <dbReference type="Proteomes" id="UP000537131"/>
    </source>
</evidence>
<name>A0A7Y0EFV8_9CLOT</name>
<dbReference type="SUPFAM" id="SSF51445">
    <property type="entry name" value="(Trans)glycosidases"/>
    <property type="match status" value="1"/>
</dbReference>
<dbReference type="GO" id="GO:0005975">
    <property type="term" value="P:carbohydrate metabolic process"/>
    <property type="evidence" value="ECO:0007669"/>
    <property type="project" value="InterPro"/>
</dbReference>